<evidence type="ECO:0000313" key="1">
    <source>
        <dbReference type="EMBL" id="MBX0305475.1"/>
    </source>
</evidence>
<dbReference type="AlphaFoldDB" id="A0A8J7YGA4"/>
<evidence type="ECO:0000313" key="2">
    <source>
        <dbReference type="Proteomes" id="UP000783863"/>
    </source>
</evidence>
<gene>
    <name evidence="1" type="ORF">EGD98_17585</name>
</gene>
<accession>A0A8J7YGA4</accession>
<dbReference type="Proteomes" id="UP000783863">
    <property type="component" value="Unassembled WGS sequence"/>
</dbReference>
<dbReference type="RefSeq" id="WP_220589708.1">
    <property type="nucleotide sequence ID" value="NZ_RKLQ01000004.1"/>
</dbReference>
<proteinExistence type="predicted"/>
<organism evidence="1 2">
    <name type="scientific">Haloarcula salinisoli</name>
    <dbReference type="NCBI Taxonomy" id="2487746"/>
    <lineage>
        <taxon>Archaea</taxon>
        <taxon>Methanobacteriati</taxon>
        <taxon>Methanobacteriota</taxon>
        <taxon>Stenosarchaea group</taxon>
        <taxon>Halobacteria</taxon>
        <taxon>Halobacteriales</taxon>
        <taxon>Haloarculaceae</taxon>
        <taxon>Haloarcula</taxon>
    </lineage>
</organism>
<protein>
    <submittedName>
        <fullName evidence="1">Helix-turn-helix domain-containing protein</fullName>
    </submittedName>
</protein>
<reference evidence="1" key="1">
    <citation type="submission" date="2021-06" db="EMBL/GenBank/DDBJ databases">
        <title>Halomicroarcula sp. F24A a new haloarchaeum isolated from saline soil.</title>
        <authorList>
            <person name="Duran-Viseras A."/>
            <person name="Sanchez-Porro C."/>
            <person name="Ventosa A."/>
        </authorList>
    </citation>
    <scope>NUCLEOTIDE SEQUENCE</scope>
    <source>
        <strain evidence="1">F24A</strain>
    </source>
</reference>
<comment type="caution">
    <text evidence="1">The sequence shown here is derived from an EMBL/GenBank/DDBJ whole genome shotgun (WGS) entry which is preliminary data.</text>
</comment>
<name>A0A8J7YGA4_9EURY</name>
<dbReference type="EMBL" id="RKLQ01000004">
    <property type="protein sequence ID" value="MBX0305475.1"/>
    <property type="molecule type" value="Genomic_DNA"/>
</dbReference>
<keyword evidence="2" id="KW-1185">Reference proteome</keyword>
<sequence>MEYNDETAAKIMLAIRPGDSIRRIAQKIDASYSWVYDWIERLDDADFIRRDGGVYVENYAIRDRYFDLMAAISQSVSPSIDDGYVIPHFAEMSFAYTKIDSVYVWTHGGYQIARGHDDYPIFLKVRDQDVERWTAFFDEFGILNSVEERLDESVLDSPVSYVLFPSADELEPEWVEGNPVISLDETISHMMENRVNYEPALEMIATEYDRDLDASHEDPRLKS</sequence>